<dbReference type="STRING" id="36022.A0A061ANN0"/>
<dbReference type="EMBL" id="MPUK01000010">
    <property type="protein sequence ID" value="ONH65611.1"/>
    <property type="molecule type" value="Genomic_DNA"/>
</dbReference>
<feature type="coiled-coil region" evidence="1">
    <location>
        <begin position="172"/>
        <end position="490"/>
    </location>
</feature>
<evidence type="ECO:0000313" key="5">
    <source>
        <dbReference type="EMBL" id="ONH65611.1"/>
    </source>
</evidence>
<dbReference type="OrthoDB" id="2130750at2759"/>
<evidence type="ECO:0000259" key="3">
    <source>
        <dbReference type="PROSITE" id="PS50245"/>
    </source>
</evidence>
<dbReference type="Gene3D" id="2.30.30.190">
    <property type="entry name" value="CAP Gly-rich-like domain"/>
    <property type="match status" value="1"/>
</dbReference>
<feature type="coiled-coil region" evidence="1">
    <location>
        <begin position="532"/>
        <end position="608"/>
    </location>
</feature>
<feature type="domain" description="CAP-Gly" evidence="3">
    <location>
        <begin position="40"/>
        <end position="86"/>
    </location>
</feature>
<feature type="compositionally biased region" description="Polar residues" evidence="2">
    <location>
        <begin position="650"/>
        <end position="660"/>
    </location>
</feature>
<dbReference type="EMBL" id="LK052888">
    <property type="protein sequence ID" value="CDR39150.1"/>
    <property type="molecule type" value="Genomic_DNA"/>
</dbReference>
<dbReference type="VEuPathDB" id="FungiDB:BON22_4615"/>
<reference evidence="5" key="3">
    <citation type="submission" date="2017-01" db="EMBL/GenBank/DDBJ databases">
        <authorList>
            <person name="Mah S.A."/>
            <person name="Swanson W.J."/>
            <person name="Moy G.W."/>
            <person name="Vacquier V.D."/>
        </authorList>
    </citation>
    <scope>NUCLEOTIDE SEQUENCE [LARGE SCALE GENOMIC DNA]</scope>
    <source>
        <strain evidence="5">65</strain>
    </source>
</reference>
<name>A0A061ANN0_CYBFA</name>
<dbReference type="InterPro" id="IPR000938">
    <property type="entry name" value="CAP-Gly_domain"/>
</dbReference>
<dbReference type="AlphaFoldDB" id="A0A061ANN0"/>
<sequence>MRRYSEILNTPTPATRAGEIKVGSLITIPNTGRAILRYIGPVEGKPGKFAGFELLGDSAVLGKNSGDVNGVEYFKTSQPGAGLFMSYDKLISTLDGIDSPRSSRISLHGPPGGVRFNQTPSRQGSQRASQHSTSTKRPSAVTRTHTSSSTTPTLNSAVSSNTKNSPSAEREIQRLLDTKTVIQNERDDLLQETEDLKRQLKGAHDRLDENDSLLKQLQQSYDVAQEKLEMANERVAQAENKLIKQRRAYEDQRKELLEVIDQVEAQVNDNESLYIGELKKLQEELQQKQQIIDDVQSKLKSLEQLYAEQKGATCQVEDHQLGELQAEIQNLKLTNMTQAQAIEKLRDEIKQKEERLTTLSKESLELKEAHITDKSNMDAQLKEQKLTLNKLHEELALREHELLDLREELKLLREKNEAVSRDISEPAAIDELKAGHESAISELKMTIEDLTKRLQSSVSSDKLQELEFKLENKEAIVNDLRALLDEERSKATESVSSSKSVAALTADIADKSQIIDTLRLEVKTLKQHGEQLKSFEEEVAARDSKLKELETALAEKELELKSHKDTFSRHENSAQELKKELEEKRKLLSKAQKDIEQLSADLEKALLLKEQVDALSSSKTQLDELVSAKDSEIEQLTTKMKEMTGLGADSDQSTSEPQKFSESPELEEKILEIEILKDEISLLKSADSQQEIETLKSELSLLKKQNRYTTNRELLEQIQLLQQELSTRPTTDEVQQLRSELELAEQLRLVESRTKDKEIYQLKEKLYGRGSAPGTAPGTPSQATDTDTIQSLKKFKKKDMRSSQTLSPISMNRPPVISQVVDGALQVYVPEGKKDPGNGRKQWCGLCERDGHDSIDCPYENDIF</sequence>
<organism evidence="4">
    <name type="scientific">Cyberlindnera fabianii</name>
    <name type="common">Yeast</name>
    <name type="synonym">Hansenula fabianii</name>
    <dbReference type="NCBI Taxonomy" id="36022"/>
    <lineage>
        <taxon>Eukaryota</taxon>
        <taxon>Fungi</taxon>
        <taxon>Dikarya</taxon>
        <taxon>Ascomycota</taxon>
        <taxon>Saccharomycotina</taxon>
        <taxon>Saccharomycetes</taxon>
        <taxon>Phaffomycetales</taxon>
        <taxon>Phaffomycetaceae</taxon>
        <taxon>Cyberlindnera</taxon>
    </lineage>
</organism>
<dbReference type="SUPFAM" id="SSF74924">
    <property type="entry name" value="Cap-Gly domain"/>
    <property type="match status" value="1"/>
</dbReference>
<dbReference type="InterPro" id="IPR036859">
    <property type="entry name" value="CAP-Gly_dom_sf"/>
</dbReference>
<reference evidence="6" key="2">
    <citation type="journal article" date="2017" name="Genome Announc.">
        <title>Genome sequences of Cyberlindnera fabianii 65, Pichia kudriavzevii 129, and Saccharomyces cerevisiae 131 isolated from fermented masau fruits in Zimbabwe.</title>
        <authorList>
            <person name="van Rijswijck I.M.H."/>
            <person name="Derks M.F.L."/>
            <person name="Abee T."/>
            <person name="de Ridder D."/>
            <person name="Smid E.J."/>
        </authorList>
    </citation>
    <scope>NUCLEOTIDE SEQUENCE [LARGE SCALE GENOMIC DNA]</scope>
    <source>
        <strain evidence="6">65</strain>
    </source>
</reference>
<feature type="compositionally biased region" description="Polar residues" evidence="2">
    <location>
        <begin position="157"/>
        <end position="167"/>
    </location>
</feature>
<gene>
    <name evidence="5" type="ORF">BON22_4615</name>
    <name evidence="4" type="ORF">CYFA0S_03e00100g</name>
</gene>
<dbReference type="Pfam" id="PF01302">
    <property type="entry name" value="CAP_GLY"/>
    <property type="match status" value="1"/>
</dbReference>
<feature type="compositionally biased region" description="Polar residues" evidence="2">
    <location>
        <begin position="116"/>
        <end position="137"/>
    </location>
</feature>
<feature type="compositionally biased region" description="Low complexity" evidence="2">
    <location>
        <begin position="139"/>
        <end position="156"/>
    </location>
</feature>
<feature type="region of interest" description="Disordered" evidence="2">
    <location>
        <begin position="98"/>
        <end position="170"/>
    </location>
</feature>
<evidence type="ECO:0000313" key="4">
    <source>
        <dbReference type="EMBL" id="CDR39150.1"/>
    </source>
</evidence>
<evidence type="ECO:0000256" key="1">
    <source>
        <dbReference type="SAM" id="Coils"/>
    </source>
</evidence>
<feature type="region of interest" description="Disordered" evidence="2">
    <location>
        <begin position="645"/>
        <end position="665"/>
    </location>
</feature>
<dbReference type="SMART" id="SM01052">
    <property type="entry name" value="CAP_GLY"/>
    <property type="match status" value="1"/>
</dbReference>
<accession>A0A061ANN0</accession>
<feature type="coiled-coil region" evidence="1">
    <location>
        <begin position="666"/>
        <end position="705"/>
    </location>
</feature>
<keyword evidence="6" id="KW-1185">Reference proteome</keyword>
<protein>
    <submittedName>
        <fullName evidence="5">CAP-Gly domain-containing linker protein 1</fullName>
    </submittedName>
    <submittedName>
        <fullName evidence="4">CYFA0S03e00100g1_1</fullName>
    </submittedName>
</protein>
<dbReference type="PROSITE" id="PS50245">
    <property type="entry name" value="CAP_GLY_2"/>
    <property type="match status" value="1"/>
</dbReference>
<keyword evidence="1" id="KW-0175">Coiled coil</keyword>
<proteinExistence type="predicted"/>
<dbReference type="OMA" id="CMQHEES"/>
<evidence type="ECO:0000256" key="2">
    <source>
        <dbReference type="SAM" id="MobiDB-lite"/>
    </source>
</evidence>
<evidence type="ECO:0000313" key="6">
    <source>
        <dbReference type="Proteomes" id="UP000189513"/>
    </source>
</evidence>
<dbReference type="Proteomes" id="UP000189513">
    <property type="component" value="Unassembled WGS sequence"/>
</dbReference>
<reference evidence="4" key="1">
    <citation type="journal article" date="2014" name="Genome Announc.">
        <title>Genome sequence of the yeast Cyberlindnera fabianii (Hansenula fabianii).</title>
        <authorList>
            <person name="Freel K.C."/>
            <person name="Sarilar V."/>
            <person name="Neuveglise C."/>
            <person name="Devillers H."/>
            <person name="Friedrich A."/>
            <person name="Schacherer J."/>
        </authorList>
    </citation>
    <scope>NUCLEOTIDE SEQUENCE</scope>
    <source>
        <strain evidence="4">YJS4271</strain>
    </source>
</reference>